<gene>
    <name evidence="3" type="ORF">Y882_15715</name>
</gene>
<keyword evidence="2" id="KW-1133">Transmembrane helix</keyword>
<dbReference type="EMBL" id="JPLA01000044">
    <property type="protein sequence ID" value="KLD62497.1"/>
    <property type="molecule type" value="Genomic_DNA"/>
</dbReference>
<feature type="transmembrane region" description="Helical" evidence="2">
    <location>
        <begin position="48"/>
        <end position="70"/>
    </location>
</feature>
<feature type="transmembrane region" description="Helical" evidence="2">
    <location>
        <begin position="138"/>
        <end position="158"/>
    </location>
</feature>
<dbReference type="RefSeq" id="WP_046972834.1">
    <property type="nucleotide sequence ID" value="NZ_JPLA01000044.1"/>
</dbReference>
<dbReference type="Proteomes" id="UP000035481">
    <property type="component" value="Unassembled WGS sequence"/>
</dbReference>
<comment type="caution">
    <text evidence="3">The sequence shown here is derived from an EMBL/GenBank/DDBJ whole genome shotgun (WGS) entry which is preliminary data.</text>
</comment>
<reference evidence="3 4" key="1">
    <citation type="journal article" date="2015" name="Antonie Van Leeuwenhoek">
        <title>A phylogenomic and molecular marker based taxonomic framework for the order Xanthomonadales: proposal to transfer the families Algiphilaceae and Solimonadaceae to the order Nevskiales ord. nov. and to create a new family within the order Xanthomonadales, the family Rhodanobacteraceae fam. nov., containing the genus Rhodanobacter and its closest relatives.</title>
        <authorList>
            <person name="Naushad S."/>
            <person name="Adeolu M."/>
            <person name="Wong S."/>
            <person name="Sohail M."/>
            <person name="Schellhorn H.E."/>
            <person name="Gupta R.S."/>
        </authorList>
    </citation>
    <scope>NUCLEOTIDE SEQUENCE [LARGE SCALE GENOMIC DNA]</scope>
    <source>
        <strain evidence="3 4">DSM 16301</strain>
    </source>
</reference>
<evidence type="ECO:0000256" key="1">
    <source>
        <dbReference type="SAM" id="MobiDB-lite"/>
    </source>
</evidence>
<protein>
    <submittedName>
        <fullName evidence="3">Uncharacterized protein</fullName>
    </submittedName>
</protein>
<evidence type="ECO:0000313" key="4">
    <source>
        <dbReference type="Proteomes" id="UP000035481"/>
    </source>
</evidence>
<name>A0A0G9H457_9GAMM</name>
<proteinExistence type="predicted"/>
<keyword evidence="2" id="KW-0472">Membrane</keyword>
<organism evidence="3 4">
    <name type="scientific">Dyella japonica DSM 16301</name>
    <dbReference type="NCBI Taxonomy" id="1440762"/>
    <lineage>
        <taxon>Bacteria</taxon>
        <taxon>Pseudomonadati</taxon>
        <taxon>Pseudomonadota</taxon>
        <taxon>Gammaproteobacteria</taxon>
        <taxon>Lysobacterales</taxon>
        <taxon>Rhodanobacteraceae</taxon>
        <taxon>Dyella</taxon>
    </lineage>
</organism>
<evidence type="ECO:0000313" key="3">
    <source>
        <dbReference type="EMBL" id="KLD62497.1"/>
    </source>
</evidence>
<feature type="transmembrane region" description="Helical" evidence="2">
    <location>
        <begin position="82"/>
        <end position="99"/>
    </location>
</feature>
<evidence type="ECO:0000256" key="2">
    <source>
        <dbReference type="SAM" id="Phobius"/>
    </source>
</evidence>
<dbReference type="AlphaFoldDB" id="A0A0G9H457"/>
<feature type="compositionally biased region" description="Low complexity" evidence="1">
    <location>
        <begin position="202"/>
        <end position="212"/>
    </location>
</feature>
<dbReference type="OrthoDB" id="5954700at2"/>
<feature type="region of interest" description="Disordered" evidence="1">
    <location>
        <begin position="202"/>
        <end position="229"/>
    </location>
</feature>
<accession>A0A0G9H457</accession>
<sequence>MSEDTNDSGQQHDPPDDETLRRRTLFDAYWTEQQTRERANRDKYDNTILAYSTGALGLSITFIKDLVPLATAHALWTIKTSWVLFAVSLLLMLASFPIAGEANRQSVNFAHEYFINRKDDYYNKDGLAGKVLKWLNPLAGMVFFAACGFTIAFVWINVHDKTEGTVMAGEKESATSSRQSLVTEGIGSAAMQVVHKGTPSAAMPAASTAAPAPAAPAPAPAPAPTQSSK</sequence>
<feature type="compositionally biased region" description="Pro residues" evidence="1">
    <location>
        <begin position="213"/>
        <end position="223"/>
    </location>
</feature>
<dbReference type="PATRIC" id="fig|1440762.4.peg.2867"/>
<keyword evidence="2" id="KW-0812">Transmembrane</keyword>